<dbReference type="EMBL" id="ANPE02000064">
    <property type="protein sequence ID" value="EMY35721.1"/>
    <property type="molecule type" value="Genomic_DNA"/>
</dbReference>
<keyword evidence="2" id="KW-1185">Reference proteome</keyword>
<dbReference type="AlphaFoldDB" id="N1UZ99"/>
<gene>
    <name evidence="1" type="ORF">D477_002698</name>
</gene>
<evidence type="ECO:0000313" key="1">
    <source>
        <dbReference type="EMBL" id="EMY35721.1"/>
    </source>
</evidence>
<name>N1UZ99_9MICC</name>
<reference evidence="1 2" key="1">
    <citation type="journal article" date="2013" name="Genome Announc.">
        <title>Draft Genome Sequence of Arthrobacter crystallopoietes Strain BAB-32, Revealing Genes for Bioremediation.</title>
        <authorList>
            <person name="Joshi M.N."/>
            <person name="Pandit A.S."/>
            <person name="Sharma A."/>
            <person name="Pandya R.V."/>
            <person name="Desai S.M."/>
            <person name="Saxena A.K."/>
            <person name="Bagatharia S.B."/>
        </authorList>
    </citation>
    <scope>NUCLEOTIDE SEQUENCE [LARGE SCALE GENOMIC DNA]</scope>
    <source>
        <strain evidence="1 2">BAB-32</strain>
    </source>
</reference>
<protein>
    <recommendedName>
        <fullName evidence="3">Secreted protein</fullName>
    </recommendedName>
</protein>
<evidence type="ECO:0008006" key="3">
    <source>
        <dbReference type="Google" id="ProtNLM"/>
    </source>
</evidence>
<dbReference type="Proteomes" id="UP000010729">
    <property type="component" value="Unassembled WGS sequence"/>
</dbReference>
<organism evidence="1 2">
    <name type="scientific">Arthrobacter crystallopoietes BAB-32</name>
    <dbReference type="NCBI Taxonomy" id="1246476"/>
    <lineage>
        <taxon>Bacteria</taxon>
        <taxon>Bacillati</taxon>
        <taxon>Actinomycetota</taxon>
        <taxon>Actinomycetes</taxon>
        <taxon>Micrococcales</taxon>
        <taxon>Micrococcaceae</taxon>
        <taxon>Crystallibacter</taxon>
    </lineage>
</organism>
<comment type="caution">
    <text evidence="1">The sequence shown here is derived from an EMBL/GenBank/DDBJ whole genome shotgun (WGS) entry which is preliminary data.</text>
</comment>
<accession>N1UZ99</accession>
<evidence type="ECO:0000313" key="2">
    <source>
        <dbReference type="Proteomes" id="UP000010729"/>
    </source>
</evidence>
<proteinExistence type="predicted"/>
<sequence length="77" mass="8304">MKRFIWMGAGIAIGVLAMRKFQTTKQALGPESLNRAVAGVADSIAEFAHALREGMTEREADLRAALGIDSADDVKTR</sequence>
<dbReference type="RefSeq" id="WP_005266997.1">
    <property type="nucleotide sequence ID" value="NZ_ANPE02000064.1"/>
</dbReference>